<gene>
    <name evidence="2" type="ORF">H9808_03820</name>
</gene>
<dbReference type="PANTHER" id="PTHR34297">
    <property type="entry name" value="HYPOTHETICAL CYTOSOLIC PROTEIN-RELATED"/>
    <property type="match status" value="1"/>
</dbReference>
<sequence>MIGTSNTNNPYGEIKISTEVLEVIVGFATLEVDGVYGMRANLTSDLKTIFGRSEHTKGVSLQADEFGTSVDVYCYFNYGVNVPYTAQKIQENVKEQVFHMTEIELDEVHVHIVGIIPEETAVIDVLTANDLELGEEIK</sequence>
<dbReference type="PANTHER" id="PTHR34297:SF1">
    <property type="entry name" value="ASP23_GLS24 FAMILY ENVELOPE STRESS RESPONSE PROTEIN"/>
    <property type="match status" value="1"/>
</dbReference>
<accession>A0A9D2G0G1</accession>
<dbReference type="InterPro" id="IPR005531">
    <property type="entry name" value="Asp23"/>
</dbReference>
<dbReference type="Pfam" id="PF03780">
    <property type="entry name" value="Asp23"/>
    <property type="match status" value="1"/>
</dbReference>
<comment type="similarity">
    <text evidence="1">Belongs to the asp23 family.</text>
</comment>
<dbReference type="AlphaFoldDB" id="A0A9D2G0G1"/>
<organism evidence="2 3">
    <name type="scientific">Candidatus Atopostipes pullistercoris</name>
    <dbReference type="NCBI Taxonomy" id="2838467"/>
    <lineage>
        <taxon>Bacteria</taxon>
        <taxon>Bacillati</taxon>
        <taxon>Bacillota</taxon>
        <taxon>Bacilli</taxon>
        <taxon>Lactobacillales</taxon>
        <taxon>Carnobacteriaceae</taxon>
        <taxon>Atopostipes</taxon>
    </lineage>
</organism>
<reference evidence="2" key="1">
    <citation type="journal article" date="2021" name="PeerJ">
        <title>Extensive microbial diversity within the chicken gut microbiome revealed by metagenomics and culture.</title>
        <authorList>
            <person name="Gilroy R."/>
            <person name="Ravi A."/>
            <person name="Getino M."/>
            <person name="Pursley I."/>
            <person name="Horton D.L."/>
            <person name="Alikhan N.F."/>
            <person name="Baker D."/>
            <person name="Gharbi K."/>
            <person name="Hall N."/>
            <person name="Watson M."/>
            <person name="Adriaenssens E.M."/>
            <person name="Foster-Nyarko E."/>
            <person name="Jarju S."/>
            <person name="Secka A."/>
            <person name="Antonio M."/>
            <person name="Oren A."/>
            <person name="Chaudhuri R.R."/>
            <person name="La Ragione R."/>
            <person name="Hildebrand F."/>
            <person name="Pallen M.J."/>
        </authorList>
    </citation>
    <scope>NUCLEOTIDE SEQUENCE</scope>
    <source>
        <strain evidence="2">CHK169-4300</strain>
    </source>
</reference>
<name>A0A9D2G0G1_9LACT</name>
<reference evidence="2" key="2">
    <citation type="submission" date="2021-04" db="EMBL/GenBank/DDBJ databases">
        <authorList>
            <person name="Gilroy R."/>
        </authorList>
    </citation>
    <scope>NUCLEOTIDE SEQUENCE</scope>
    <source>
        <strain evidence="2">CHK169-4300</strain>
    </source>
</reference>
<dbReference type="Proteomes" id="UP000824106">
    <property type="component" value="Unassembled WGS sequence"/>
</dbReference>
<comment type="caution">
    <text evidence="2">The sequence shown here is derived from an EMBL/GenBank/DDBJ whole genome shotgun (WGS) entry which is preliminary data.</text>
</comment>
<proteinExistence type="inferred from homology"/>
<evidence type="ECO:0000256" key="1">
    <source>
        <dbReference type="ARBA" id="ARBA00005721"/>
    </source>
</evidence>
<protein>
    <submittedName>
        <fullName evidence="2">Asp23/Gls24 family envelope stress response protein</fullName>
    </submittedName>
</protein>
<evidence type="ECO:0000313" key="2">
    <source>
        <dbReference type="EMBL" id="HIZ70873.1"/>
    </source>
</evidence>
<dbReference type="EMBL" id="DXAZ01000052">
    <property type="protein sequence ID" value="HIZ70873.1"/>
    <property type="molecule type" value="Genomic_DNA"/>
</dbReference>
<evidence type="ECO:0000313" key="3">
    <source>
        <dbReference type="Proteomes" id="UP000824106"/>
    </source>
</evidence>